<dbReference type="EMBL" id="QGMZ01000028">
    <property type="protein sequence ID" value="PWR71909.1"/>
    <property type="molecule type" value="Genomic_DNA"/>
</dbReference>
<accession>A0A2V2MWZ0</accession>
<evidence type="ECO:0000313" key="11">
    <source>
        <dbReference type="Proteomes" id="UP000245934"/>
    </source>
</evidence>
<dbReference type="InterPro" id="IPR023214">
    <property type="entry name" value="HAD_sf"/>
</dbReference>
<evidence type="ECO:0000313" key="10">
    <source>
        <dbReference type="EMBL" id="PWR71909.1"/>
    </source>
</evidence>
<keyword evidence="5" id="KW-1278">Translocase</keyword>
<dbReference type="GO" id="GO:0016887">
    <property type="term" value="F:ATP hydrolysis activity"/>
    <property type="evidence" value="ECO:0007669"/>
    <property type="project" value="InterPro"/>
</dbReference>
<dbReference type="AlphaFoldDB" id="A0A2V2MWZ0"/>
<feature type="transmembrane region" description="Helical" evidence="8">
    <location>
        <begin position="71"/>
        <end position="89"/>
    </location>
</feature>
<gene>
    <name evidence="10" type="ORF">DLD82_12895</name>
</gene>
<dbReference type="InterPro" id="IPR006068">
    <property type="entry name" value="ATPase_P-typ_cation-transptr_C"/>
</dbReference>
<dbReference type="NCBIfam" id="TIGR01494">
    <property type="entry name" value="ATPase_P-type"/>
    <property type="match status" value="2"/>
</dbReference>
<feature type="transmembrane region" description="Helical" evidence="8">
    <location>
        <begin position="809"/>
        <end position="827"/>
    </location>
</feature>
<dbReference type="Proteomes" id="UP000245934">
    <property type="component" value="Unassembled WGS sequence"/>
</dbReference>
<dbReference type="InterPro" id="IPR023298">
    <property type="entry name" value="ATPase_P-typ_TM_dom_sf"/>
</dbReference>
<dbReference type="GeneID" id="97610124"/>
<dbReference type="Gene3D" id="2.70.150.10">
    <property type="entry name" value="Calcium-transporting ATPase, cytoplasmic transduction domain A"/>
    <property type="match status" value="1"/>
</dbReference>
<proteinExistence type="predicted"/>
<dbReference type="RefSeq" id="WP_109941541.1">
    <property type="nucleotide sequence ID" value="NZ_CP176366.1"/>
</dbReference>
<feature type="transmembrane region" description="Helical" evidence="8">
    <location>
        <begin position="711"/>
        <end position="732"/>
    </location>
</feature>
<dbReference type="Gene3D" id="3.40.1110.10">
    <property type="entry name" value="Calcium-transporting ATPase, cytoplasmic domain N"/>
    <property type="match status" value="1"/>
</dbReference>
<dbReference type="SMART" id="SM00831">
    <property type="entry name" value="Cation_ATPase_N"/>
    <property type="match status" value="1"/>
</dbReference>
<dbReference type="PANTHER" id="PTHR42861">
    <property type="entry name" value="CALCIUM-TRANSPORTING ATPASE"/>
    <property type="match status" value="1"/>
</dbReference>
<evidence type="ECO:0000256" key="6">
    <source>
        <dbReference type="ARBA" id="ARBA00022989"/>
    </source>
</evidence>
<dbReference type="InterPro" id="IPR059000">
    <property type="entry name" value="ATPase_P-type_domA"/>
</dbReference>
<evidence type="ECO:0000256" key="2">
    <source>
        <dbReference type="ARBA" id="ARBA00022692"/>
    </source>
</evidence>
<dbReference type="SFLD" id="SFLDS00003">
    <property type="entry name" value="Haloacid_Dehalogenase"/>
    <property type="match status" value="1"/>
</dbReference>
<dbReference type="OrthoDB" id="8588at2157"/>
<feature type="transmembrane region" description="Helical" evidence="8">
    <location>
        <begin position="778"/>
        <end position="797"/>
    </location>
</feature>
<keyword evidence="2 8" id="KW-0812">Transmembrane</keyword>
<dbReference type="Pfam" id="PF00690">
    <property type="entry name" value="Cation_ATPase_N"/>
    <property type="match status" value="1"/>
</dbReference>
<reference evidence="10 11" key="1">
    <citation type="submission" date="2018-05" db="EMBL/GenBank/DDBJ databases">
        <title>Draft genome of Methanospirillum stamsii Pt1.</title>
        <authorList>
            <person name="Dueholm M.S."/>
            <person name="Nielsen P.H."/>
            <person name="Bakmann L.F."/>
            <person name="Otzen D.E."/>
        </authorList>
    </citation>
    <scope>NUCLEOTIDE SEQUENCE [LARGE SCALE GENOMIC DNA]</scope>
    <source>
        <strain evidence="10 11">Pt1</strain>
    </source>
</reference>
<dbReference type="InterPro" id="IPR036412">
    <property type="entry name" value="HAD-like_sf"/>
</dbReference>
<feature type="transmembrane region" description="Helical" evidence="8">
    <location>
        <begin position="95"/>
        <end position="110"/>
    </location>
</feature>
<dbReference type="Pfam" id="PF00122">
    <property type="entry name" value="E1-E2_ATPase"/>
    <property type="match status" value="1"/>
</dbReference>
<dbReference type="PRINTS" id="PR00119">
    <property type="entry name" value="CATATPASE"/>
</dbReference>
<feature type="transmembrane region" description="Helical" evidence="8">
    <location>
        <begin position="738"/>
        <end position="757"/>
    </location>
</feature>
<keyword evidence="11" id="KW-1185">Reference proteome</keyword>
<protein>
    <submittedName>
        <fullName evidence="10">ATPase</fullName>
    </submittedName>
</protein>
<dbReference type="InterPro" id="IPR018303">
    <property type="entry name" value="ATPase_P-typ_P_site"/>
</dbReference>
<dbReference type="GO" id="GO:0005524">
    <property type="term" value="F:ATP binding"/>
    <property type="evidence" value="ECO:0007669"/>
    <property type="project" value="UniProtKB-KW"/>
</dbReference>
<comment type="caution">
    <text evidence="10">The sequence shown here is derived from an EMBL/GenBank/DDBJ whole genome shotgun (WGS) entry which is preliminary data.</text>
</comment>
<feature type="domain" description="Cation-transporting P-type ATPase N-terminal" evidence="9">
    <location>
        <begin position="17"/>
        <end position="91"/>
    </location>
</feature>
<dbReference type="PROSITE" id="PS00154">
    <property type="entry name" value="ATPASE_E1_E2"/>
    <property type="match status" value="1"/>
</dbReference>
<dbReference type="PRINTS" id="PR00120">
    <property type="entry name" value="HATPASE"/>
</dbReference>
<dbReference type="SUPFAM" id="SSF56784">
    <property type="entry name" value="HAD-like"/>
    <property type="match status" value="1"/>
</dbReference>
<organism evidence="10 11">
    <name type="scientific">Methanospirillum stamsii</name>
    <dbReference type="NCBI Taxonomy" id="1277351"/>
    <lineage>
        <taxon>Archaea</taxon>
        <taxon>Methanobacteriati</taxon>
        <taxon>Methanobacteriota</taxon>
        <taxon>Stenosarchaea group</taxon>
        <taxon>Methanomicrobia</taxon>
        <taxon>Methanomicrobiales</taxon>
        <taxon>Methanospirillaceae</taxon>
        <taxon>Methanospirillum</taxon>
    </lineage>
</organism>
<evidence type="ECO:0000256" key="5">
    <source>
        <dbReference type="ARBA" id="ARBA00022967"/>
    </source>
</evidence>
<dbReference type="Gene3D" id="3.40.50.1000">
    <property type="entry name" value="HAD superfamily/HAD-like"/>
    <property type="match status" value="1"/>
</dbReference>
<evidence type="ECO:0000256" key="8">
    <source>
        <dbReference type="SAM" id="Phobius"/>
    </source>
</evidence>
<dbReference type="SUPFAM" id="SSF81660">
    <property type="entry name" value="Metal cation-transporting ATPase, ATP-binding domain N"/>
    <property type="match status" value="1"/>
</dbReference>
<dbReference type="InterPro" id="IPR008250">
    <property type="entry name" value="ATPase_P-typ_transduc_dom_A_sf"/>
</dbReference>
<feature type="transmembrane region" description="Helical" evidence="8">
    <location>
        <begin position="288"/>
        <end position="317"/>
    </location>
</feature>
<evidence type="ECO:0000259" key="9">
    <source>
        <dbReference type="SMART" id="SM00831"/>
    </source>
</evidence>
<sequence>MSDEINKEKITSSAKPAWYSLTSEDTAKILEVSGEKGLSVSEIPSRIEKFGKNILEEEKERPAWVRFLAEYKSYMQIVLVIAAIASLVIKEYHTFFLLILLTLFNASLGFRQEAKAAASIATLNKMMKVVAKVRRDGSIIQVEAESIVPGDIVIVDAGDRVPADGRIIIAANLQIEESALTGESTAVEKNSDVIPRQDLPLGDRINMAFMNTNVTRGHGEILVTETGMRSEVGHIATMLSEQKAEKTPLTLQIDRVTLFIIGMACFAFLSIVVIGLSQGESFDKLFNIGVSLAIGSIPDALPAVVTSILAMGTVAMAQKNAIIKSLPAVETLGSTSAINSDKTGTLTMNQMTVRVISTVKHRYIVSGEGYSFQGIIQRTEGGKEENLDHVLFPCALCIDTDIKDGQVIGDPTEGALYVLAEKGGISVAEFRKNNPRIASIPFDSDYKFMATFHEMKSSVGKPVIRAYIKGAPDIILALSSSFLLPDGMAKPFTEEDRKDFLAENERIAREGLRVLAFAQAEFDPVTFDPKSDLMPLMKDLMMTAFVGEVDPPRAEAKEAIAMAKQAGIRVRMITGDHAVTAGTIGRELGIEGRAITGAEFAAMSDEEAAAQIDDIGVIARVAPEHKVKLVNVLKKQGNIVAMTGDGVNDAPALKAADIGIAMGVTGTDVAKGAAKMILTDDNFATIVSAIKEGRKVYDNLQKFLRIQIANLFQFILAFLGSSMFAIAGTALFTPGQVLWIHMLIVAPIGIAFGLDFPSPGIMSRKPRRYGEAIITMKMYVRLFVIGLFMAASTLYIYHIGQTTYGSSQIGQTMAVVAVSLMNIFVALNLRFPYDTSFQKSTFTNVRLVYSYLWVILGTLMITETRLFQHIFGTVSLSGDQWLICLVPGVIIFVIGEVFKYTLRVMEREG</sequence>
<dbReference type="InterPro" id="IPR023299">
    <property type="entry name" value="ATPase_P-typ_cyto_dom_N"/>
</dbReference>
<feature type="transmembrane region" description="Helical" evidence="8">
    <location>
        <begin position="848"/>
        <end position="868"/>
    </location>
</feature>
<dbReference type="Gene3D" id="1.20.1110.10">
    <property type="entry name" value="Calcium-transporting ATPase, transmembrane domain"/>
    <property type="match status" value="1"/>
</dbReference>
<evidence type="ECO:0000256" key="4">
    <source>
        <dbReference type="ARBA" id="ARBA00022840"/>
    </source>
</evidence>
<name>A0A2V2MWZ0_9EURY</name>
<dbReference type="SFLD" id="SFLDF00027">
    <property type="entry name" value="p-type_atpase"/>
    <property type="match status" value="1"/>
</dbReference>
<dbReference type="Pfam" id="PF13246">
    <property type="entry name" value="Cation_ATPase"/>
    <property type="match status" value="1"/>
</dbReference>
<dbReference type="InterPro" id="IPR001757">
    <property type="entry name" value="P_typ_ATPase"/>
</dbReference>
<feature type="transmembrane region" description="Helical" evidence="8">
    <location>
        <begin position="880"/>
        <end position="898"/>
    </location>
</feature>
<dbReference type="SUPFAM" id="SSF81653">
    <property type="entry name" value="Calcium ATPase, transduction domain A"/>
    <property type="match status" value="1"/>
</dbReference>
<keyword evidence="7 8" id="KW-0472">Membrane</keyword>
<dbReference type="SFLD" id="SFLDG00002">
    <property type="entry name" value="C1.7:_P-type_atpase_like"/>
    <property type="match status" value="1"/>
</dbReference>
<keyword evidence="4" id="KW-0067">ATP-binding</keyword>
<evidence type="ECO:0000256" key="7">
    <source>
        <dbReference type="ARBA" id="ARBA00023136"/>
    </source>
</evidence>
<evidence type="ECO:0000256" key="1">
    <source>
        <dbReference type="ARBA" id="ARBA00004141"/>
    </source>
</evidence>
<dbReference type="InterPro" id="IPR044492">
    <property type="entry name" value="P_typ_ATPase_HD_dom"/>
</dbReference>
<comment type="subcellular location">
    <subcellularLocation>
        <location evidence="1">Membrane</location>
        <topology evidence="1">Multi-pass membrane protein</topology>
    </subcellularLocation>
</comment>
<dbReference type="GO" id="GO:0016020">
    <property type="term" value="C:membrane"/>
    <property type="evidence" value="ECO:0007669"/>
    <property type="project" value="UniProtKB-SubCell"/>
</dbReference>
<feature type="transmembrane region" description="Helical" evidence="8">
    <location>
        <begin position="256"/>
        <end position="276"/>
    </location>
</feature>
<keyword evidence="6 8" id="KW-1133">Transmembrane helix</keyword>
<dbReference type="SUPFAM" id="SSF81665">
    <property type="entry name" value="Calcium ATPase, transmembrane domain M"/>
    <property type="match status" value="1"/>
</dbReference>
<dbReference type="InterPro" id="IPR004014">
    <property type="entry name" value="ATPase_P-typ_cation-transptr_N"/>
</dbReference>
<dbReference type="Pfam" id="PF00689">
    <property type="entry name" value="Cation_ATPase_C"/>
    <property type="match status" value="1"/>
</dbReference>
<keyword evidence="3" id="KW-0547">Nucleotide-binding</keyword>
<evidence type="ECO:0000256" key="3">
    <source>
        <dbReference type="ARBA" id="ARBA00022741"/>
    </source>
</evidence>